<keyword evidence="1" id="KW-0472">Membrane</keyword>
<name>A0A4Q9LMU7_9MICR</name>
<dbReference type="VEuPathDB" id="MicrosporidiaDB:CWI36_0059p0030"/>
<dbReference type="AlphaFoldDB" id="A0A4Q9LMU7"/>
<organism evidence="2 3">
    <name type="scientific">Hamiltosporidium magnivora</name>
    <dbReference type="NCBI Taxonomy" id="148818"/>
    <lineage>
        <taxon>Eukaryota</taxon>
        <taxon>Fungi</taxon>
        <taxon>Fungi incertae sedis</taxon>
        <taxon>Microsporidia</taxon>
        <taxon>Dubosqiidae</taxon>
        <taxon>Hamiltosporidium</taxon>
    </lineage>
</organism>
<dbReference type="Proteomes" id="UP000293045">
    <property type="component" value="Unassembled WGS sequence"/>
</dbReference>
<dbReference type="EMBL" id="PIXR01000166">
    <property type="protein sequence ID" value="TBU08560.1"/>
    <property type="molecule type" value="Genomic_DNA"/>
</dbReference>
<accession>A0A4Q9LMU7</accession>
<reference evidence="2 3" key="1">
    <citation type="submission" date="2017-12" db="EMBL/GenBank/DDBJ databases">
        <authorList>
            <person name="Pombert J.-F."/>
            <person name="Haag K.L."/>
            <person name="Ebert D."/>
        </authorList>
    </citation>
    <scope>NUCLEOTIDE SEQUENCE [LARGE SCALE GENOMIC DNA]</scope>
    <source>
        <strain evidence="2">IL-BN-2</strain>
    </source>
</reference>
<sequence length="199" mass="23511">MERYSNFRDPFTGINPFLNPKRKSLRFFDYIIAVLKIPLLLFLPFFIDYFIKIKKKSEWKGEKCNVVCNNVSFLDKIILKKIFKNVDFLYYNDDINRKSSKLVKVIFPEECRSNGKALLRMKEVKCDYVCGLRYNDESVFLYGNFLYFILQFLASKNHVEIDIMKSVSSKDLAKATGLLPIDMGKKEFDDFLKILKNEK</sequence>
<proteinExistence type="predicted"/>
<keyword evidence="1" id="KW-1133">Transmembrane helix</keyword>
<evidence type="ECO:0000256" key="1">
    <source>
        <dbReference type="SAM" id="Phobius"/>
    </source>
</evidence>
<evidence type="ECO:0000313" key="3">
    <source>
        <dbReference type="Proteomes" id="UP000293045"/>
    </source>
</evidence>
<feature type="transmembrane region" description="Helical" evidence="1">
    <location>
        <begin position="27"/>
        <end position="51"/>
    </location>
</feature>
<dbReference type="VEuPathDB" id="MicrosporidiaDB:CWI39_0166p0020"/>
<protein>
    <submittedName>
        <fullName evidence="2">Uncharacterized protein</fullName>
    </submittedName>
</protein>
<gene>
    <name evidence="2" type="ORF">CWI39_0166p0020</name>
</gene>
<comment type="caution">
    <text evidence="2">The sequence shown here is derived from an EMBL/GenBank/DDBJ whole genome shotgun (WGS) entry which is preliminary data.</text>
</comment>
<evidence type="ECO:0000313" key="2">
    <source>
        <dbReference type="EMBL" id="TBU08560.1"/>
    </source>
</evidence>
<keyword evidence="1" id="KW-0812">Transmembrane</keyword>